<sequence length="568" mass="60747">MSALVRTSGLFVTLFSFTSSVWATNYLIVGGGTGGLALANRLSEDPSVSVLVLEAGGDGLGNANISDIALVGAAWGTDIDWQFPTEPLPNPPGRSIGVVPRGKVLGGSSAINGDVYTRGDARDYNQWAELGNPSWNSWAFLSASFKNEKFYAPPNNWTIDYISSYHGHSGLIPTSFSAAAPPIHHTIVDSVVAYGGKQSPDNEGGHVDGISWATNARLPSNATRATSATGYYFPFSYRKNLQVKLYSQATKIIWKSTRGIAVAAGVEYVDQSGNTHVANADKVILSGGVWGSPPILERSGIGNKTLLASLGIQSVVDLPGVGENMQEQPIVPMLYALNASLSLGQLTPFLLNLESLQETFAKGGDIKKLESLFVKPANMNRNIFQIYKNLYQESAAWFEGYIQVLNSGSTTLLAWYAALGRPLSTGSCHITSTNGTAYPAVQYNWYTQEFDTYATAVAAQRIQNFTTTAPLSNWIAARVAPPANVVSLDDFESYVVESCTQGNHPVGTATMAPRADGGVVDNNLKVYGTSNVYVVDASVIPVQPSGHPQAHVYAIAELAATLFKARHY</sequence>
<organism evidence="1 2">
    <name type="scientific">Vararia minispora EC-137</name>
    <dbReference type="NCBI Taxonomy" id="1314806"/>
    <lineage>
        <taxon>Eukaryota</taxon>
        <taxon>Fungi</taxon>
        <taxon>Dikarya</taxon>
        <taxon>Basidiomycota</taxon>
        <taxon>Agaricomycotina</taxon>
        <taxon>Agaricomycetes</taxon>
        <taxon>Russulales</taxon>
        <taxon>Lachnocladiaceae</taxon>
        <taxon>Vararia</taxon>
    </lineage>
</organism>
<protein>
    <submittedName>
        <fullName evidence="1">Uncharacterized protein</fullName>
    </submittedName>
</protein>
<keyword evidence="2" id="KW-1185">Reference proteome</keyword>
<evidence type="ECO:0000313" key="2">
    <source>
        <dbReference type="Proteomes" id="UP000814128"/>
    </source>
</evidence>
<name>A0ACB8QH15_9AGAM</name>
<evidence type="ECO:0000313" key="1">
    <source>
        <dbReference type="EMBL" id="KAI0030895.1"/>
    </source>
</evidence>
<reference evidence="1" key="2">
    <citation type="journal article" date="2022" name="New Phytol.">
        <title>Evolutionary transition to the ectomycorrhizal habit in the genomes of a hyperdiverse lineage of mushroom-forming fungi.</title>
        <authorList>
            <person name="Looney B."/>
            <person name="Miyauchi S."/>
            <person name="Morin E."/>
            <person name="Drula E."/>
            <person name="Courty P.E."/>
            <person name="Kohler A."/>
            <person name="Kuo A."/>
            <person name="LaButti K."/>
            <person name="Pangilinan J."/>
            <person name="Lipzen A."/>
            <person name="Riley R."/>
            <person name="Andreopoulos W."/>
            <person name="He G."/>
            <person name="Johnson J."/>
            <person name="Nolan M."/>
            <person name="Tritt A."/>
            <person name="Barry K.W."/>
            <person name="Grigoriev I.V."/>
            <person name="Nagy L.G."/>
            <person name="Hibbett D."/>
            <person name="Henrissat B."/>
            <person name="Matheny P.B."/>
            <person name="Labbe J."/>
            <person name="Martin F.M."/>
        </authorList>
    </citation>
    <scope>NUCLEOTIDE SEQUENCE</scope>
    <source>
        <strain evidence="1">EC-137</strain>
    </source>
</reference>
<accession>A0ACB8QH15</accession>
<dbReference type="Proteomes" id="UP000814128">
    <property type="component" value="Unassembled WGS sequence"/>
</dbReference>
<proteinExistence type="predicted"/>
<reference evidence="1" key="1">
    <citation type="submission" date="2021-02" db="EMBL/GenBank/DDBJ databases">
        <authorList>
            <consortium name="DOE Joint Genome Institute"/>
            <person name="Ahrendt S."/>
            <person name="Looney B.P."/>
            <person name="Miyauchi S."/>
            <person name="Morin E."/>
            <person name="Drula E."/>
            <person name="Courty P.E."/>
            <person name="Chicoki N."/>
            <person name="Fauchery L."/>
            <person name="Kohler A."/>
            <person name="Kuo A."/>
            <person name="Labutti K."/>
            <person name="Pangilinan J."/>
            <person name="Lipzen A."/>
            <person name="Riley R."/>
            <person name="Andreopoulos W."/>
            <person name="He G."/>
            <person name="Johnson J."/>
            <person name="Barry K.W."/>
            <person name="Grigoriev I.V."/>
            <person name="Nagy L."/>
            <person name="Hibbett D."/>
            <person name="Henrissat B."/>
            <person name="Matheny P.B."/>
            <person name="Labbe J."/>
            <person name="Martin F."/>
        </authorList>
    </citation>
    <scope>NUCLEOTIDE SEQUENCE</scope>
    <source>
        <strain evidence="1">EC-137</strain>
    </source>
</reference>
<dbReference type="EMBL" id="MU273601">
    <property type="protein sequence ID" value="KAI0030895.1"/>
    <property type="molecule type" value="Genomic_DNA"/>
</dbReference>
<gene>
    <name evidence="1" type="ORF">K488DRAFT_87344</name>
</gene>
<comment type="caution">
    <text evidence="1">The sequence shown here is derived from an EMBL/GenBank/DDBJ whole genome shotgun (WGS) entry which is preliminary data.</text>
</comment>